<evidence type="ECO:0000313" key="2">
    <source>
        <dbReference type="EMBL" id="EDX76390.1"/>
    </source>
</evidence>
<dbReference type="STRING" id="118168.MC7420_4646"/>
<feature type="domain" description="N-acetyltransferase" evidence="1">
    <location>
        <begin position="11"/>
        <end position="166"/>
    </location>
</feature>
<dbReference type="Gene3D" id="3.40.630.30">
    <property type="match status" value="1"/>
</dbReference>
<evidence type="ECO:0000259" key="1">
    <source>
        <dbReference type="PROSITE" id="PS51186"/>
    </source>
</evidence>
<gene>
    <name evidence="2" type="ORF">MC7420_4646</name>
</gene>
<dbReference type="AlphaFoldDB" id="B4VN87"/>
<name>B4VN87_9CYAN</name>
<proteinExistence type="predicted"/>
<sequence>MSIITRRPYRGEIDLDAIAHLINTCEIVDQLEEGTSVTELKQSFDDPSIDKERNLFLWQDADHQLIGFGRLWIVPTDTLIDGFLGFRVHPTARGGDLEQQIIAWAEERLRQVSRERGLPVNVRCGSRADKTDRMAILERCGFSPERYFFTMVRSLQEPIPEPKLPEGFTLVVNRRLKVKSEERLLIGQTLRFVSQV</sequence>
<dbReference type="Proteomes" id="UP000003835">
    <property type="component" value="Unassembled WGS sequence"/>
</dbReference>
<protein>
    <recommendedName>
        <fullName evidence="1">N-acetyltransferase domain-containing protein</fullName>
    </recommendedName>
</protein>
<organism evidence="2 3">
    <name type="scientific">Coleofasciculus chthonoplastes PCC 7420</name>
    <dbReference type="NCBI Taxonomy" id="118168"/>
    <lineage>
        <taxon>Bacteria</taxon>
        <taxon>Bacillati</taxon>
        <taxon>Cyanobacteriota</taxon>
        <taxon>Cyanophyceae</taxon>
        <taxon>Coleofasciculales</taxon>
        <taxon>Coleofasciculaceae</taxon>
        <taxon>Coleofasciculus</taxon>
    </lineage>
</organism>
<evidence type="ECO:0000313" key="3">
    <source>
        <dbReference type="Proteomes" id="UP000003835"/>
    </source>
</evidence>
<dbReference type="GO" id="GO:0016747">
    <property type="term" value="F:acyltransferase activity, transferring groups other than amino-acyl groups"/>
    <property type="evidence" value="ECO:0007669"/>
    <property type="project" value="InterPro"/>
</dbReference>
<dbReference type="PROSITE" id="PS51186">
    <property type="entry name" value="GNAT"/>
    <property type="match status" value="1"/>
</dbReference>
<dbReference type="RefSeq" id="WP_006100122.1">
    <property type="nucleotide sequence ID" value="NZ_DS989846.1"/>
</dbReference>
<dbReference type="HOGENOM" id="CLU_1388185_0_0_3"/>
<keyword evidence="3" id="KW-1185">Reference proteome</keyword>
<reference evidence="2 3" key="1">
    <citation type="submission" date="2008-07" db="EMBL/GenBank/DDBJ databases">
        <authorList>
            <person name="Tandeau de Marsac N."/>
            <person name="Ferriera S."/>
            <person name="Johnson J."/>
            <person name="Kravitz S."/>
            <person name="Beeson K."/>
            <person name="Sutton G."/>
            <person name="Rogers Y.-H."/>
            <person name="Friedman R."/>
            <person name="Frazier M."/>
            <person name="Venter J.C."/>
        </authorList>
    </citation>
    <scope>NUCLEOTIDE SEQUENCE [LARGE SCALE GENOMIC DNA]</scope>
    <source>
        <strain evidence="2 3">PCC 7420</strain>
    </source>
</reference>
<dbReference type="OrthoDB" id="9799092at2"/>
<dbReference type="InterPro" id="IPR000182">
    <property type="entry name" value="GNAT_dom"/>
</dbReference>
<dbReference type="InterPro" id="IPR016181">
    <property type="entry name" value="Acyl_CoA_acyltransferase"/>
</dbReference>
<dbReference type="eggNOG" id="COG0456">
    <property type="taxonomic scope" value="Bacteria"/>
</dbReference>
<dbReference type="EMBL" id="DS989846">
    <property type="protein sequence ID" value="EDX76390.1"/>
    <property type="molecule type" value="Genomic_DNA"/>
</dbReference>
<dbReference type="SUPFAM" id="SSF55729">
    <property type="entry name" value="Acyl-CoA N-acyltransferases (Nat)"/>
    <property type="match status" value="1"/>
</dbReference>
<accession>B4VN87</accession>